<keyword evidence="2" id="KW-0472">Membrane</keyword>
<dbReference type="AlphaFoldDB" id="A0A1T5L825"/>
<reference evidence="3 4" key="1">
    <citation type="submission" date="2017-02" db="EMBL/GenBank/DDBJ databases">
        <authorList>
            <person name="Peterson S.W."/>
        </authorList>
    </citation>
    <scope>NUCLEOTIDE SEQUENCE [LARGE SCALE GENOMIC DNA]</scope>
    <source>
        <strain evidence="3 4">DSM 21481</strain>
    </source>
</reference>
<evidence type="ECO:0000313" key="4">
    <source>
        <dbReference type="Proteomes" id="UP000189777"/>
    </source>
</evidence>
<organism evidence="3 4">
    <name type="scientific">Krasilnikoviella flava</name>
    <dbReference type="NCBI Taxonomy" id="526729"/>
    <lineage>
        <taxon>Bacteria</taxon>
        <taxon>Bacillati</taxon>
        <taxon>Actinomycetota</taxon>
        <taxon>Actinomycetes</taxon>
        <taxon>Micrococcales</taxon>
        <taxon>Promicromonosporaceae</taxon>
        <taxon>Krasilnikoviella</taxon>
    </lineage>
</organism>
<dbReference type="STRING" id="526729.SAMN04324258_3015"/>
<evidence type="ECO:0000256" key="2">
    <source>
        <dbReference type="SAM" id="Phobius"/>
    </source>
</evidence>
<accession>A0A1T5L825</accession>
<keyword evidence="2" id="KW-0812">Transmembrane</keyword>
<evidence type="ECO:0000256" key="1">
    <source>
        <dbReference type="SAM" id="MobiDB-lite"/>
    </source>
</evidence>
<name>A0A1T5L825_9MICO</name>
<protein>
    <submittedName>
        <fullName evidence="3">Uncharacterized protein</fullName>
    </submittedName>
</protein>
<sequence>MSAARAVPSPPRPRHRGRGATSARTLAAVVASGAFLLPVAPAAAGAVPSAGGDPDGGVALSVDGRRWSDDLEVALFEASPWVPGETRSSVLLVRNDRRGTASGQVAVALGAGAGDAAGALARALRVRVRPGGDPWTAAGRPVPVRLAESEVLPVALEVTLAASAGDDTQGATVPLDVVVTLVGEQPAAGERPRDEPAPGDGARAAVLPRTGGSPAVPLLVAAGAVLLGALLRWAVAAREGRRG</sequence>
<dbReference type="Proteomes" id="UP000189777">
    <property type="component" value="Unassembled WGS sequence"/>
</dbReference>
<proteinExistence type="predicted"/>
<feature type="transmembrane region" description="Helical" evidence="2">
    <location>
        <begin position="215"/>
        <end position="235"/>
    </location>
</feature>
<feature type="region of interest" description="Disordered" evidence="1">
    <location>
        <begin position="1"/>
        <end position="22"/>
    </location>
</feature>
<evidence type="ECO:0000313" key="3">
    <source>
        <dbReference type="EMBL" id="SKC71558.1"/>
    </source>
</evidence>
<keyword evidence="2" id="KW-1133">Transmembrane helix</keyword>
<gene>
    <name evidence="3" type="ORF">SAMN04324258_3015</name>
</gene>
<feature type="region of interest" description="Disordered" evidence="1">
    <location>
        <begin position="184"/>
        <end position="204"/>
    </location>
</feature>
<keyword evidence="4" id="KW-1185">Reference proteome</keyword>
<dbReference type="EMBL" id="FUZQ01000005">
    <property type="protein sequence ID" value="SKC71558.1"/>
    <property type="molecule type" value="Genomic_DNA"/>
</dbReference>